<keyword evidence="5" id="KW-0804">Transcription</keyword>
<comment type="subcellular location">
    <subcellularLocation>
        <location evidence="1">Nucleus</location>
    </subcellularLocation>
</comment>
<reference evidence="8" key="1">
    <citation type="journal article" date="2021" name="Mol. Plant Microbe Interact.">
        <title>Complete Genome Sequence of the Plant-Pathogenic Fungus Colletotrichum lupini.</title>
        <authorList>
            <person name="Baroncelli R."/>
            <person name="Pensec F."/>
            <person name="Da Lio D."/>
            <person name="Boufleur T."/>
            <person name="Vicente I."/>
            <person name="Sarrocco S."/>
            <person name="Picot A."/>
            <person name="Baraldi E."/>
            <person name="Sukno S."/>
            <person name="Thon M."/>
            <person name="Le Floch G."/>
        </authorList>
    </citation>
    <scope>NUCLEOTIDE SEQUENCE</scope>
    <source>
        <strain evidence="8">IMI 504893</strain>
    </source>
</reference>
<dbReference type="InterPro" id="IPR005574">
    <property type="entry name" value="Rpb4/RPC9"/>
</dbReference>
<dbReference type="RefSeq" id="XP_049136222.1">
    <property type="nucleotide sequence ID" value="XM_049280265.1"/>
</dbReference>
<evidence type="ECO:0000256" key="6">
    <source>
        <dbReference type="ARBA" id="ARBA00023242"/>
    </source>
</evidence>
<dbReference type="GO" id="GO:0000166">
    <property type="term" value="F:nucleotide binding"/>
    <property type="evidence" value="ECO:0007669"/>
    <property type="project" value="InterPro"/>
</dbReference>
<dbReference type="InterPro" id="IPR038324">
    <property type="entry name" value="Rpb4/RPC9_sf"/>
</dbReference>
<dbReference type="Pfam" id="PF03874">
    <property type="entry name" value="RNA_pol_Rpb4"/>
    <property type="match status" value="1"/>
</dbReference>
<evidence type="ECO:0000256" key="2">
    <source>
        <dbReference type="ARBA" id="ARBA00006898"/>
    </source>
</evidence>
<dbReference type="InterPro" id="IPR038846">
    <property type="entry name" value="RPC9"/>
</dbReference>
<comment type="similarity">
    <text evidence="2">Belongs to the eukaryotic RPC9 RNA polymerase subunit family.</text>
</comment>
<dbReference type="Gene3D" id="1.20.1250.40">
    <property type="match status" value="1"/>
</dbReference>
<dbReference type="EMBL" id="CP019471">
    <property type="protein sequence ID" value="UQC74572.1"/>
    <property type="molecule type" value="Genomic_DNA"/>
</dbReference>
<keyword evidence="6" id="KW-0539">Nucleus</keyword>
<sequence>MPNEVDILKSIPLSKSLAASAAGRRKRPPASGGTYFESEAANANALSPSHCAIPDPLVANRTGHRPRGTWVVKKNLRQHRTLPPIARLDSGQSRVRPDISLIDPKAESPVTYPCQIKRQLPLHLVHRHVDFPQTPSACAACIFRTLFGPYAIAAVATWYQTVCITPSPLPDNRNLVVPRAKHAIKMKILEAQSAVLTNYEVYQHLNERKLGQKKRERGERRGPGNLEPLARELLQYLRTAPNPLSQDPITYHPDCITQLLGKLQPYDLAKGEVIMILNLRPASVAALNTVIEEMPERFDENQQEEMVNIIAEVLGSFPQEAGEEEGAEEAANGAA</sequence>
<protein>
    <recommendedName>
        <fullName evidence="3">DNA-directed RNA polymerase III subunit RPC9</fullName>
    </recommendedName>
</protein>
<dbReference type="GeneID" id="73335275"/>
<name>A0A9Q8W9H4_9PEZI</name>
<proteinExistence type="inferred from homology"/>
<dbReference type="GO" id="GO:0006384">
    <property type="term" value="P:transcription initiation at RNA polymerase III promoter"/>
    <property type="evidence" value="ECO:0007669"/>
    <property type="project" value="InterPro"/>
</dbReference>
<dbReference type="KEGG" id="clup:CLUP02_01223"/>
<evidence type="ECO:0000256" key="5">
    <source>
        <dbReference type="ARBA" id="ARBA00023163"/>
    </source>
</evidence>
<dbReference type="GO" id="GO:0005666">
    <property type="term" value="C:RNA polymerase III complex"/>
    <property type="evidence" value="ECO:0007669"/>
    <property type="project" value="InterPro"/>
</dbReference>
<keyword evidence="4" id="KW-0240">DNA-directed RNA polymerase</keyword>
<evidence type="ECO:0000313" key="9">
    <source>
        <dbReference type="Proteomes" id="UP000830671"/>
    </source>
</evidence>
<dbReference type="SMART" id="SM00657">
    <property type="entry name" value="RPOL4c"/>
    <property type="match status" value="1"/>
</dbReference>
<dbReference type="AlphaFoldDB" id="A0A9Q8W9H4"/>
<keyword evidence="9" id="KW-1185">Reference proteome</keyword>
<accession>A0A9Q8W9H4</accession>
<dbReference type="InterPro" id="IPR010997">
    <property type="entry name" value="HRDC-like_sf"/>
</dbReference>
<evidence type="ECO:0000259" key="7">
    <source>
        <dbReference type="SMART" id="SM00657"/>
    </source>
</evidence>
<gene>
    <name evidence="8" type="ORF">CLUP02_01223</name>
</gene>
<dbReference type="InterPro" id="IPR006590">
    <property type="entry name" value="RNA_pol_Rpb4/RPC9_core"/>
</dbReference>
<dbReference type="Proteomes" id="UP000830671">
    <property type="component" value="Chromosome 1"/>
</dbReference>
<organism evidence="8 9">
    <name type="scientific">Colletotrichum lupini</name>
    <dbReference type="NCBI Taxonomy" id="145971"/>
    <lineage>
        <taxon>Eukaryota</taxon>
        <taxon>Fungi</taxon>
        <taxon>Dikarya</taxon>
        <taxon>Ascomycota</taxon>
        <taxon>Pezizomycotina</taxon>
        <taxon>Sordariomycetes</taxon>
        <taxon>Hypocreomycetidae</taxon>
        <taxon>Glomerellales</taxon>
        <taxon>Glomerellaceae</taxon>
        <taxon>Colletotrichum</taxon>
        <taxon>Colletotrichum acutatum species complex</taxon>
    </lineage>
</organism>
<dbReference type="PANTHER" id="PTHR15561">
    <property type="entry name" value="CALCITONIN GENE-RELATED PEPTIDE-RECEPTOR COMPONENT PROTEIN"/>
    <property type="match status" value="1"/>
</dbReference>
<dbReference type="SUPFAM" id="SSF47819">
    <property type="entry name" value="HRDC-like"/>
    <property type="match status" value="1"/>
</dbReference>
<evidence type="ECO:0000313" key="8">
    <source>
        <dbReference type="EMBL" id="UQC74572.1"/>
    </source>
</evidence>
<dbReference type="PANTHER" id="PTHR15561:SF0">
    <property type="entry name" value="DNA-DIRECTED RNA POLYMERASE III SUBUNIT RPC9"/>
    <property type="match status" value="1"/>
</dbReference>
<evidence type="ECO:0000256" key="3">
    <source>
        <dbReference type="ARBA" id="ARBA00016672"/>
    </source>
</evidence>
<evidence type="ECO:0000256" key="4">
    <source>
        <dbReference type="ARBA" id="ARBA00022478"/>
    </source>
</evidence>
<feature type="domain" description="RNA polymerase Rpb4/RPC9 core" evidence="7">
    <location>
        <begin position="186"/>
        <end position="318"/>
    </location>
</feature>
<evidence type="ECO:0000256" key="1">
    <source>
        <dbReference type="ARBA" id="ARBA00004123"/>
    </source>
</evidence>